<accession>A0AAJ0LXN8</accession>
<feature type="chain" id="PRO_5042506921" evidence="2">
    <location>
        <begin position="23"/>
        <end position="133"/>
    </location>
</feature>
<keyword evidence="2" id="KW-0732">Signal</keyword>
<sequence length="133" mass="13733">MQLLTRISCLLAALSSASTALANSLPQQSPPELVDSPHLSPRQGGGAPIVAPAATLAGGLASPVTIYAINVQVGATAVQSEFTYTQLFSPVPDQWPSARAGQIGYGSLQKQKRNVPAQAQAQETGIAGRIRLT</sequence>
<evidence type="ECO:0000313" key="3">
    <source>
        <dbReference type="EMBL" id="KAK3059039.1"/>
    </source>
</evidence>
<gene>
    <name evidence="3" type="ORF">LTR09_000605</name>
</gene>
<dbReference type="AlphaFoldDB" id="A0AAJ0LXN8"/>
<dbReference type="EMBL" id="JAWDJX010000001">
    <property type="protein sequence ID" value="KAK3059039.1"/>
    <property type="molecule type" value="Genomic_DNA"/>
</dbReference>
<evidence type="ECO:0000256" key="1">
    <source>
        <dbReference type="SAM" id="MobiDB-lite"/>
    </source>
</evidence>
<dbReference type="Proteomes" id="UP001271007">
    <property type="component" value="Unassembled WGS sequence"/>
</dbReference>
<comment type="caution">
    <text evidence="3">The sequence shown here is derived from an EMBL/GenBank/DDBJ whole genome shotgun (WGS) entry which is preliminary data.</text>
</comment>
<evidence type="ECO:0000313" key="4">
    <source>
        <dbReference type="Proteomes" id="UP001271007"/>
    </source>
</evidence>
<feature type="region of interest" description="Disordered" evidence="1">
    <location>
        <begin position="23"/>
        <end position="47"/>
    </location>
</feature>
<reference evidence="3" key="1">
    <citation type="submission" date="2023-04" db="EMBL/GenBank/DDBJ databases">
        <title>Black Yeasts Isolated from many extreme environments.</title>
        <authorList>
            <person name="Coleine C."/>
            <person name="Stajich J.E."/>
            <person name="Selbmann L."/>
        </authorList>
    </citation>
    <scope>NUCLEOTIDE SEQUENCE</scope>
    <source>
        <strain evidence="3">CCFEE 5312</strain>
    </source>
</reference>
<organism evidence="3 4">
    <name type="scientific">Extremus antarcticus</name>
    <dbReference type="NCBI Taxonomy" id="702011"/>
    <lineage>
        <taxon>Eukaryota</taxon>
        <taxon>Fungi</taxon>
        <taxon>Dikarya</taxon>
        <taxon>Ascomycota</taxon>
        <taxon>Pezizomycotina</taxon>
        <taxon>Dothideomycetes</taxon>
        <taxon>Dothideomycetidae</taxon>
        <taxon>Mycosphaerellales</taxon>
        <taxon>Extremaceae</taxon>
        <taxon>Extremus</taxon>
    </lineage>
</organism>
<proteinExistence type="predicted"/>
<name>A0AAJ0LXN8_9PEZI</name>
<feature type="signal peptide" evidence="2">
    <location>
        <begin position="1"/>
        <end position="22"/>
    </location>
</feature>
<protein>
    <submittedName>
        <fullName evidence="3">Uncharacterized protein</fullName>
    </submittedName>
</protein>
<keyword evidence="4" id="KW-1185">Reference proteome</keyword>
<evidence type="ECO:0000256" key="2">
    <source>
        <dbReference type="SAM" id="SignalP"/>
    </source>
</evidence>